<feature type="domain" description="HTH lysR-type" evidence="5">
    <location>
        <begin position="11"/>
        <end position="68"/>
    </location>
</feature>
<reference evidence="6" key="1">
    <citation type="submission" date="2021-01" db="EMBL/GenBank/DDBJ databases">
        <title>Whole genome shotgun sequence of Rugosimonospora africana NBRC 104875.</title>
        <authorList>
            <person name="Komaki H."/>
            <person name="Tamura T."/>
        </authorList>
    </citation>
    <scope>NUCLEOTIDE SEQUENCE</scope>
    <source>
        <strain evidence="6">NBRC 104875</strain>
    </source>
</reference>
<dbReference type="InterPro" id="IPR005119">
    <property type="entry name" value="LysR_subst-bd"/>
</dbReference>
<dbReference type="Pfam" id="PF03466">
    <property type="entry name" value="LysR_substrate"/>
    <property type="match status" value="1"/>
</dbReference>
<evidence type="ECO:0000256" key="2">
    <source>
        <dbReference type="ARBA" id="ARBA00023015"/>
    </source>
</evidence>
<sequence>MPTRAERATRFDLIDLELFSRIVEAGSITHGARRAHLALPSASARIRLMEKAVGTSLLRRGRRGVTATRAGELLLRHARTVLHQIDELRGDLAQYAEGLVATIRLLANTSATATSLPGDLIPFLAAHPDIDIDLEERPSHQIVRAVAEGGADIGIVASTVDPGRLECLPLRDDPLVLAIPVGHALRRRKRIAFAECLDRPFVGLAEGSALYEHLEGHALPLGQRPTYRIRVPTVEAVCQTVAAGVGVSVLPEAAVRRWRDTYPMATVALTDPWAARRLVLCVNPVTASPTPVRLLVEHLATRRDV</sequence>
<dbReference type="PROSITE" id="PS50931">
    <property type="entry name" value="HTH_LYSR"/>
    <property type="match status" value="1"/>
</dbReference>
<protein>
    <submittedName>
        <fullName evidence="6">Transcriptional regulator</fullName>
    </submittedName>
</protein>
<dbReference type="Proteomes" id="UP000642748">
    <property type="component" value="Unassembled WGS sequence"/>
</dbReference>
<evidence type="ECO:0000313" key="7">
    <source>
        <dbReference type="Proteomes" id="UP000642748"/>
    </source>
</evidence>
<dbReference type="GO" id="GO:0003700">
    <property type="term" value="F:DNA-binding transcription factor activity"/>
    <property type="evidence" value="ECO:0007669"/>
    <property type="project" value="InterPro"/>
</dbReference>
<comment type="caution">
    <text evidence="6">The sequence shown here is derived from an EMBL/GenBank/DDBJ whole genome shotgun (WGS) entry which is preliminary data.</text>
</comment>
<dbReference type="PANTHER" id="PTHR30419:SF2">
    <property type="entry name" value="LYSR FAMILY TRANSCRIPTIONAL REGULATOR"/>
    <property type="match status" value="1"/>
</dbReference>
<dbReference type="SUPFAM" id="SSF53850">
    <property type="entry name" value="Periplasmic binding protein-like II"/>
    <property type="match status" value="1"/>
</dbReference>
<dbReference type="CDD" id="cd08421">
    <property type="entry name" value="PBP2_LTTR_like_1"/>
    <property type="match status" value="1"/>
</dbReference>
<keyword evidence="2" id="KW-0805">Transcription regulation</keyword>
<keyword evidence="3" id="KW-0238">DNA-binding</keyword>
<dbReference type="InterPro" id="IPR036390">
    <property type="entry name" value="WH_DNA-bd_sf"/>
</dbReference>
<comment type="similarity">
    <text evidence="1">Belongs to the LysR transcriptional regulatory family.</text>
</comment>
<evidence type="ECO:0000256" key="4">
    <source>
        <dbReference type="ARBA" id="ARBA00023163"/>
    </source>
</evidence>
<dbReference type="PANTHER" id="PTHR30419">
    <property type="entry name" value="HTH-TYPE TRANSCRIPTIONAL REGULATOR YBHD"/>
    <property type="match status" value="1"/>
</dbReference>
<dbReference type="AlphaFoldDB" id="A0A8J3R1K3"/>
<dbReference type="EMBL" id="BONZ01000123">
    <property type="protein sequence ID" value="GIH21300.1"/>
    <property type="molecule type" value="Genomic_DNA"/>
</dbReference>
<dbReference type="SUPFAM" id="SSF46785">
    <property type="entry name" value="Winged helix' DNA-binding domain"/>
    <property type="match status" value="1"/>
</dbReference>
<evidence type="ECO:0000259" key="5">
    <source>
        <dbReference type="PROSITE" id="PS50931"/>
    </source>
</evidence>
<evidence type="ECO:0000256" key="3">
    <source>
        <dbReference type="ARBA" id="ARBA00023125"/>
    </source>
</evidence>
<dbReference type="RefSeq" id="WP_203924684.1">
    <property type="nucleotide sequence ID" value="NZ_BONZ01000123.1"/>
</dbReference>
<dbReference type="Pfam" id="PF00126">
    <property type="entry name" value="HTH_1"/>
    <property type="match status" value="1"/>
</dbReference>
<dbReference type="GO" id="GO:0005829">
    <property type="term" value="C:cytosol"/>
    <property type="evidence" value="ECO:0007669"/>
    <property type="project" value="TreeGrafter"/>
</dbReference>
<dbReference type="InterPro" id="IPR000847">
    <property type="entry name" value="LysR_HTH_N"/>
</dbReference>
<organism evidence="6 7">
    <name type="scientific">Rugosimonospora africana</name>
    <dbReference type="NCBI Taxonomy" id="556532"/>
    <lineage>
        <taxon>Bacteria</taxon>
        <taxon>Bacillati</taxon>
        <taxon>Actinomycetota</taxon>
        <taxon>Actinomycetes</taxon>
        <taxon>Micromonosporales</taxon>
        <taxon>Micromonosporaceae</taxon>
        <taxon>Rugosimonospora</taxon>
    </lineage>
</organism>
<evidence type="ECO:0000256" key="1">
    <source>
        <dbReference type="ARBA" id="ARBA00009437"/>
    </source>
</evidence>
<keyword evidence="7" id="KW-1185">Reference proteome</keyword>
<name>A0A8J3R1K3_9ACTN</name>
<dbReference type="GO" id="GO:0003677">
    <property type="term" value="F:DNA binding"/>
    <property type="evidence" value="ECO:0007669"/>
    <property type="project" value="UniProtKB-KW"/>
</dbReference>
<proteinExistence type="inferred from homology"/>
<gene>
    <name evidence="6" type="ORF">Raf01_94720</name>
</gene>
<dbReference type="Gene3D" id="1.10.10.10">
    <property type="entry name" value="Winged helix-like DNA-binding domain superfamily/Winged helix DNA-binding domain"/>
    <property type="match status" value="1"/>
</dbReference>
<keyword evidence="4" id="KW-0804">Transcription</keyword>
<dbReference type="InterPro" id="IPR050950">
    <property type="entry name" value="HTH-type_LysR_regulators"/>
</dbReference>
<dbReference type="InterPro" id="IPR036388">
    <property type="entry name" value="WH-like_DNA-bd_sf"/>
</dbReference>
<dbReference type="Gene3D" id="3.40.190.290">
    <property type="match status" value="1"/>
</dbReference>
<evidence type="ECO:0000313" key="6">
    <source>
        <dbReference type="EMBL" id="GIH21300.1"/>
    </source>
</evidence>
<accession>A0A8J3R1K3</accession>